<protein>
    <submittedName>
        <fullName evidence="1">Uncharacterized protein</fullName>
    </submittedName>
</protein>
<organism evidence="1 2">
    <name type="scientific">Leucogyrophana mollusca</name>
    <dbReference type="NCBI Taxonomy" id="85980"/>
    <lineage>
        <taxon>Eukaryota</taxon>
        <taxon>Fungi</taxon>
        <taxon>Dikarya</taxon>
        <taxon>Basidiomycota</taxon>
        <taxon>Agaricomycotina</taxon>
        <taxon>Agaricomycetes</taxon>
        <taxon>Agaricomycetidae</taxon>
        <taxon>Boletales</taxon>
        <taxon>Boletales incertae sedis</taxon>
        <taxon>Leucogyrophana</taxon>
    </lineage>
</organism>
<accession>A0ACB8BS06</accession>
<gene>
    <name evidence="1" type="ORF">BV22DRAFT_208149</name>
</gene>
<evidence type="ECO:0000313" key="1">
    <source>
        <dbReference type="EMBL" id="KAH7928439.1"/>
    </source>
</evidence>
<sequence length="390" mass="43147">MSSSTAYRRPSMITLYEKLRAQDDDDDDSWLAEAAAPFDTDDKSSTLFLTSIPSPPSVISSGSSSSSPSSLSSPVYSYESEPDSDGDSGSDSDSDVEFLELSPEPHYIAYEDIEYHEPTLKTGVERTPDLPYVPPFDHPSPRQPSPVLDGRVEYDVEPEAHVARLFAFAEESFASQPPAITQSSTRSTRASATQSFFAGADSDEDAEGESVGNVTDDEYMPSPSIQPRKRRRNRSDTPSTSFSDNHDIATSSARRSKRPRQSPQPRNIQLPADADLSATSARSRKSNPWACPHCSWVQRNHRTPDLKRHIRTHTRFQRPAQWVCCGVAMEMSGAYKVPADAQPYTFQGQPMIGGCGKEFSRRDALKRHLDNKHITCVGDLSLFAQVESDD</sequence>
<name>A0ACB8BS06_9AGAM</name>
<reference evidence="1" key="1">
    <citation type="journal article" date="2021" name="New Phytol.">
        <title>Evolutionary innovations through gain and loss of genes in the ectomycorrhizal Boletales.</title>
        <authorList>
            <person name="Wu G."/>
            <person name="Miyauchi S."/>
            <person name="Morin E."/>
            <person name="Kuo A."/>
            <person name="Drula E."/>
            <person name="Varga T."/>
            <person name="Kohler A."/>
            <person name="Feng B."/>
            <person name="Cao Y."/>
            <person name="Lipzen A."/>
            <person name="Daum C."/>
            <person name="Hundley H."/>
            <person name="Pangilinan J."/>
            <person name="Johnson J."/>
            <person name="Barry K."/>
            <person name="LaButti K."/>
            <person name="Ng V."/>
            <person name="Ahrendt S."/>
            <person name="Min B."/>
            <person name="Choi I.G."/>
            <person name="Park H."/>
            <person name="Plett J.M."/>
            <person name="Magnuson J."/>
            <person name="Spatafora J.W."/>
            <person name="Nagy L.G."/>
            <person name="Henrissat B."/>
            <person name="Grigoriev I.V."/>
            <person name="Yang Z.L."/>
            <person name="Xu J."/>
            <person name="Martin F.M."/>
        </authorList>
    </citation>
    <scope>NUCLEOTIDE SEQUENCE</scope>
    <source>
        <strain evidence="1">KUC20120723A-06</strain>
    </source>
</reference>
<dbReference type="EMBL" id="MU266353">
    <property type="protein sequence ID" value="KAH7928439.1"/>
    <property type="molecule type" value="Genomic_DNA"/>
</dbReference>
<dbReference type="Proteomes" id="UP000790709">
    <property type="component" value="Unassembled WGS sequence"/>
</dbReference>
<proteinExistence type="predicted"/>
<evidence type="ECO:0000313" key="2">
    <source>
        <dbReference type="Proteomes" id="UP000790709"/>
    </source>
</evidence>
<comment type="caution">
    <text evidence="1">The sequence shown here is derived from an EMBL/GenBank/DDBJ whole genome shotgun (WGS) entry which is preliminary data.</text>
</comment>
<keyword evidence="2" id="KW-1185">Reference proteome</keyword>